<sequence length="69" mass="7850">MKKRSILILSILIILIVTAFYFTRLESFTSPGTLVQLSSSHVPEEEDISNYKRYLATVRRDLIDMTGSA</sequence>
<evidence type="ECO:0000313" key="1">
    <source>
        <dbReference type="EMBL" id="QHU18306.1"/>
    </source>
</evidence>
<name>A0A6C0KMC3_9ZZZZ</name>
<proteinExistence type="predicted"/>
<dbReference type="AlphaFoldDB" id="A0A6C0KMC3"/>
<reference evidence="1" key="1">
    <citation type="journal article" date="2020" name="Nature">
        <title>Giant virus diversity and host interactions through global metagenomics.</title>
        <authorList>
            <person name="Schulz F."/>
            <person name="Roux S."/>
            <person name="Paez-Espino D."/>
            <person name="Jungbluth S."/>
            <person name="Walsh D.A."/>
            <person name="Denef V.J."/>
            <person name="McMahon K.D."/>
            <person name="Konstantinidis K.T."/>
            <person name="Eloe-Fadrosh E.A."/>
            <person name="Kyrpides N.C."/>
            <person name="Woyke T."/>
        </authorList>
    </citation>
    <scope>NUCLEOTIDE SEQUENCE</scope>
    <source>
        <strain evidence="1">GVMAG-S-3300013006-138</strain>
    </source>
</reference>
<organism evidence="1">
    <name type="scientific">viral metagenome</name>
    <dbReference type="NCBI Taxonomy" id="1070528"/>
    <lineage>
        <taxon>unclassified sequences</taxon>
        <taxon>metagenomes</taxon>
        <taxon>organismal metagenomes</taxon>
    </lineage>
</organism>
<accession>A0A6C0KMC3</accession>
<protein>
    <submittedName>
        <fullName evidence="1">Uncharacterized protein</fullName>
    </submittedName>
</protein>
<dbReference type="EMBL" id="MN740927">
    <property type="protein sequence ID" value="QHU18306.1"/>
    <property type="molecule type" value="Genomic_DNA"/>
</dbReference>